<proteinExistence type="predicted"/>
<evidence type="ECO:0008006" key="3">
    <source>
        <dbReference type="Google" id="ProtNLM"/>
    </source>
</evidence>
<protein>
    <recommendedName>
        <fullName evidence="3">Ketosteroid isomerase-like protein</fullName>
    </recommendedName>
</protein>
<dbReference type="Proteomes" id="UP000295468">
    <property type="component" value="Unassembled WGS sequence"/>
</dbReference>
<evidence type="ECO:0000313" key="1">
    <source>
        <dbReference type="EMBL" id="TDQ33146.1"/>
    </source>
</evidence>
<dbReference type="SUPFAM" id="SSF54427">
    <property type="entry name" value="NTF2-like"/>
    <property type="match status" value="1"/>
</dbReference>
<sequence length="161" mass="19019">MVVTSCRQETQPVFSEPEKEEIREIVRKKVRDGVIATRNKDIDTYMEQLPEDLVIYDENGEVISREQQRQYALEAWEIIDSTLYIDVTIDSIQFSGRDSIFVFNSQRWERLMFRRDGVTLDTVLTTQRHKETWKKNEKGWFGYTILELGGQVYINGKPYSP</sequence>
<evidence type="ECO:0000313" key="2">
    <source>
        <dbReference type="Proteomes" id="UP000295468"/>
    </source>
</evidence>
<accession>A0A4R6TRI0</accession>
<dbReference type="EMBL" id="SNYI01000001">
    <property type="protein sequence ID" value="TDQ33146.1"/>
    <property type="molecule type" value="Genomic_DNA"/>
</dbReference>
<comment type="caution">
    <text evidence="1">The sequence shown here is derived from an EMBL/GenBank/DDBJ whole genome shotgun (WGS) entry which is preliminary data.</text>
</comment>
<reference evidence="1 2" key="1">
    <citation type="submission" date="2019-03" db="EMBL/GenBank/DDBJ databases">
        <title>Genomic Encyclopedia of Archaeal and Bacterial Type Strains, Phase II (KMG-II): from individual species to whole genera.</title>
        <authorList>
            <person name="Goeker M."/>
        </authorList>
    </citation>
    <scope>NUCLEOTIDE SEQUENCE [LARGE SCALE GENOMIC DNA]</scope>
    <source>
        <strain evidence="1 2">DSM 18435</strain>
    </source>
</reference>
<dbReference type="InterPro" id="IPR032710">
    <property type="entry name" value="NTF2-like_dom_sf"/>
</dbReference>
<dbReference type="AlphaFoldDB" id="A0A4R6TRI0"/>
<keyword evidence="2" id="KW-1185">Reference proteome</keyword>
<dbReference type="OrthoDB" id="1439416at2"/>
<name>A0A4R6TRI0_9FLAO</name>
<dbReference type="RefSeq" id="WP_133643154.1">
    <property type="nucleotide sequence ID" value="NZ_SNYI01000001.1"/>
</dbReference>
<organism evidence="1 2">
    <name type="scientific">Zeaxanthinibacter enoshimensis</name>
    <dbReference type="NCBI Taxonomy" id="392009"/>
    <lineage>
        <taxon>Bacteria</taxon>
        <taxon>Pseudomonadati</taxon>
        <taxon>Bacteroidota</taxon>
        <taxon>Flavobacteriia</taxon>
        <taxon>Flavobacteriales</taxon>
        <taxon>Flavobacteriaceae</taxon>
        <taxon>Zeaxanthinibacter</taxon>
    </lineage>
</organism>
<gene>
    <name evidence="1" type="ORF">CLV82_0984</name>
</gene>